<dbReference type="EMBL" id="JAPEUV010000028">
    <property type="protein sequence ID" value="KAJ4338683.1"/>
    <property type="molecule type" value="Genomic_DNA"/>
</dbReference>
<sequence>MLNLFESNRALSVAEENACCLYRAGIPLIAGTDSIGHIAANGLEIDVPWGLTLHYELRHLVNVVGLILAATSQAEKWHRVSNHGQVKVGMIVALLILNLNPLIKIENTMDMHRIWALRIDVEHIKRLSVSSASLS</sequence>
<dbReference type="Proteomes" id="UP001140562">
    <property type="component" value="Unassembled WGS sequence"/>
</dbReference>
<accession>A0A9W8X2P5</accession>
<evidence type="ECO:0000313" key="1">
    <source>
        <dbReference type="EMBL" id="KAJ4338683.1"/>
    </source>
</evidence>
<evidence type="ECO:0008006" key="3">
    <source>
        <dbReference type="Google" id="ProtNLM"/>
    </source>
</evidence>
<comment type="caution">
    <text evidence="1">The sequence shown here is derived from an EMBL/GenBank/DDBJ whole genome shotgun (WGS) entry which is preliminary data.</text>
</comment>
<proteinExistence type="predicted"/>
<name>A0A9W8X2P5_9PLEO</name>
<organism evidence="1 2">
    <name type="scientific">Didymella glomerata</name>
    <dbReference type="NCBI Taxonomy" id="749621"/>
    <lineage>
        <taxon>Eukaryota</taxon>
        <taxon>Fungi</taxon>
        <taxon>Dikarya</taxon>
        <taxon>Ascomycota</taxon>
        <taxon>Pezizomycotina</taxon>
        <taxon>Dothideomycetes</taxon>
        <taxon>Pleosporomycetidae</taxon>
        <taxon>Pleosporales</taxon>
        <taxon>Pleosporineae</taxon>
        <taxon>Didymellaceae</taxon>
        <taxon>Didymella</taxon>
    </lineage>
</organism>
<dbReference type="Gene3D" id="1.20.58.520">
    <property type="entry name" value="Amidohydrolase"/>
    <property type="match status" value="1"/>
</dbReference>
<dbReference type="InterPro" id="IPR011059">
    <property type="entry name" value="Metal-dep_hydrolase_composite"/>
</dbReference>
<dbReference type="OrthoDB" id="194468at2759"/>
<keyword evidence="2" id="KW-1185">Reference proteome</keyword>
<evidence type="ECO:0000313" key="2">
    <source>
        <dbReference type="Proteomes" id="UP001140562"/>
    </source>
</evidence>
<dbReference type="Gene3D" id="3.30.110.90">
    <property type="entry name" value="Amidohydrolase"/>
    <property type="match status" value="1"/>
</dbReference>
<dbReference type="GO" id="GO:0016810">
    <property type="term" value="F:hydrolase activity, acting on carbon-nitrogen (but not peptide) bonds"/>
    <property type="evidence" value="ECO:0007669"/>
    <property type="project" value="InterPro"/>
</dbReference>
<dbReference type="AlphaFoldDB" id="A0A9W8X2P5"/>
<dbReference type="Gene3D" id="2.30.40.10">
    <property type="entry name" value="Urease, subunit C, domain 1"/>
    <property type="match status" value="1"/>
</dbReference>
<gene>
    <name evidence="1" type="ORF">N0V87_003807</name>
</gene>
<reference evidence="1" key="1">
    <citation type="submission" date="2022-10" db="EMBL/GenBank/DDBJ databases">
        <title>Tapping the CABI collections for fungal endophytes: first genome assemblies for Collariella, Neodidymelliopsis, Ascochyta clinopodiicola, Didymella pomorum, Didymosphaeria variabile, Neocosmospora piperis and Neocucurbitaria cava.</title>
        <authorList>
            <person name="Hill R."/>
        </authorList>
    </citation>
    <scope>NUCLEOTIDE SEQUENCE</scope>
    <source>
        <strain evidence="1">IMI 360193</strain>
    </source>
</reference>
<protein>
    <recommendedName>
        <fullName evidence="3">Amidohydrolase-related domain-containing protein</fullName>
    </recommendedName>
</protein>